<feature type="compositionally biased region" description="Low complexity" evidence="1">
    <location>
        <begin position="53"/>
        <end position="62"/>
    </location>
</feature>
<dbReference type="Gene3D" id="1.10.443.20">
    <property type="entry name" value="Centromere DNA-binding protein complex CBF3 subunit, domain 2"/>
    <property type="match status" value="1"/>
</dbReference>
<organism evidence="2 3">
    <name type="scientific">Mycena maculata</name>
    <dbReference type="NCBI Taxonomy" id="230809"/>
    <lineage>
        <taxon>Eukaryota</taxon>
        <taxon>Fungi</taxon>
        <taxon>Dikarya</taxon>
        <taxon>Basidiomycota</taxon>
        <taxon>Agaricomycotina</taxon>
        <taxon>Agaricomycetes</taxon>
        <taxon>Agaricomycetidae</taxon>
        <taxon>Agaricales</taxon>
        <taxon>Marasmiineae</taxon>
        <taxon>Mycenaceae</taxon>
        <taxon>Mycena</taxon>
    </lineage>
</organism>
<name>A0AAD7JLI9_9AGAR</name>
<dbReference type="EMBL" id="JARJLG010000035">
    <property type="protein sequence ID" value="KAJ7765375.1"/>
    <property type="molecule type" value="Genomic_DNA"/>
</dbReference>
<keyword evidence="3" id="KW-1185">Reference proteome</keyword>
<feature type="region of interest" description="Disordered" evidence="1">
    <location>
        <begin position="32"/>
        <end position="69"/>
    </location>
</feature>
<dbReference type="Proteomes" id="UP001215280">
    <property type="component" value="Unassembled WGS sequence"/>
</dbReference>
<gene>
    <name evidence="2" type="ORF">DFH07DRAFT_955627</name>
</gene>
<accession>A0AAD7JLI9</accession>
<evidence type="ECO:0000256" key="1">
    <source>
        <dbReference type="SAM" id="MobiDB-lite"/>
    </source>
</evidence>
<reference evidence="2" key="1">
    <citation type="submission" date="2023-03" db="EMBL/GenBank/DDBJ databases">
        <title>Massive genome expansion in bonnet fungi (Mycena s.s.) driven by repeated elements and novel gene families across ecological guilds.</title>
        <authorList>
            <consortium name="Lawrence Berkeley National Laboratory"/>
            <person name="Harder C.B."/>
            <person name="Miyauchi S."/>
            <person name="Viragh M."/>
            <person name="Kuo A."/>
            <person name="Thoen E."/>
            <person name="Andreopoulos B."/>
            <person name="Lu D."/>
            <person name="Skrede I."/>
            <person name="Drula E."/>
            <person name="Henrissat B."/>
            <person name="Morin E."/>
            <person name="Kohler A."/>
            <person name="Barry K."/>
            <person name="LaButti K."/>
            <person name="Morin E."/>
            <person name="Salamov A."/>
            <person name="Lipzen A."/>
            <person name="Mereny Z."/>
            <person name="Hegedus B."/>
            <person name="Baldrian P."/>
            <person name="Stursova M."/>
            <person name="Weitz H."/>
            <person name="Taylor A."/>
            <person name="Grigoriev I.V."/>
            <person name="Nagy L.G."/>
            <person name="Martin F."/>
            <person name="Kauserud H."/>
        </authorList>
    </citation>
    <scope>NUCLEOTIDE SEQUENCE</scope>
    <source>
        <strain evidence="2">CBHHK188m</strain>
    </source>
</reference>
<proteinExistence type="predicted"/>
<dbReference type="GO" id="GO:0003677">
    <property type="term" value="F:DNA binding"/>
    <property type="evidence" value="ECO:0007669"/>
    <property type="project" value="InterPro"/>
</dbReference>
<evidence type="ECO:0000313" key="3">
    <source>
        <dbReference type="Proteomes" id="UP001215280"/>
    </source>
</evidence>
<protein>
    <submittedName>
        <fullName evidence="2">Uncharacterized protein</fullName>
    </submittedName>
</protein>
<dbReference type="InterPro" id="IPR038279">
    <property type="entry name" value="Ndc10_dom2_sf"/>
</dbReference>
<comment type="caution">
    <text evidence="2">The sequence shown here is derived from an EMBL/GenBank/DDBJ whole genome shotgun (WGS) entry which is preliminary data.</text>
</comment>
<evidence type="ECO:0000313" key="2">
    <source>
        <dbReference type="EMBL" id="KAJ7765375.1"/>
    </source>
</evidence>
<sequence>MSFYNWVMSTRASLPIDPILLASPKRSNGLGSLSSNGAIGPNADATRLPPLLPHTSSPTDTSKFPPGRDEACSEYKDRLIQITRKAPLQEACSLPPVCRQQPRVEDVNLDLKYLHAPQPPSPAPKTSLQPGSSCLVVQHHGEMRGGVPLLTAVNHIHVAPTIHSQSLGEPGSASLVARQHPLASVPPALLSSAPPHAVEPSLLPSAIPCTPRHLGDQPHDRELNSPLIHISPIQEGAGNDDDDSEAALLRRYDAAGANTYKMLGYGDNEDEQEVNSLDEEDEDELMDRDTLLANIRVAAVKRTEKNWRAGRRRTQKAMHRAWTEFADRSIEAKKIPDSIIDEISLLLFIEFSAERPKRTQKGHDIPGTRVGASQLKKLFFGALRLCKEQDAANPALVQRRLATSVIVYDSIKCCMDEALERECSGLVGPDKDAPDIRANTFLSKVTDAQLADIGVGFLSHLQLRLCIWGHLAWTTQHASGNRGDNFCALKPAELQPHNMLHPNKRTSIYSVLSLQSEEKAGKHSMRTVINPVYSVFIANLKPKMCPLGAFAFYFHYIYDEKKIIETMGIDWASNKSWRLIRLLHGLKSPTTPFSKQCLYNLYCKAFSHAGFKSRLKVALTWGGH</sequence>
<dbReference type="AlphaFoldDB" id="A0AAD7JLI9"/>